<gene>
    <name evidence="2" type="ORF">FSB_LOCUS51542</name>
</gene>
<accession>A0A2N9IHS6</accession>
<name>A0A2N9IHS6_FAGSY</name>
<dbReference type="EMBL" id="OIVN01005699">
    <property type="protein sequence ID" value="SPD23660.1"/>
    <property type="molecule type" value="Genomic_DNA"/>
</dbReference>
<dbReference type="CDD" id="cd09272">
    <property type="entry name" value="RNase_HI_RT_Ty1"/>
    <property type="match status" value="1"/>
</dbReference>
<dbReference type="InterPro" id="IPR013103">
    <property type="entry name" value="RVT_2"/>
</dbReference>
<sequence>MQTRLKSGISKKKLAFTSTTVDYLDVEPPSFSIASALTPWVTAMEDEFSALHRQGTWSLVPHDNSQNIVGCKWVYKLLNQPQFESFLPWLLTILGLSDNLTSAMPSYHGFLKEDVYMAQPQGFIDPLRPHHVCKLHKSLYGLKQAPRAWFERFTTQLETLGFHASTADPSLFTFKANHDTLYLLLYVDDIIITGTSPSLITNLIHQLQTTFELKDLGPLHYFLGLQLHYHSTGFSVHQTKYASDLLHRFAMTDCKPSSTPYSSTSRLTKDQGTPLVDPTSFRSLVGALQYLTFTRPDLSFAVNQVCQFMHSPTDTHLIAAKRILRYVKGSLLSGLLFQPGSLNLQAYADADWAGDPIDRRSTSGYVVFLGSTPITWVSKKQCTVSRSSTEAEYRSLASATAEVFWIRMVLKDLGIFLPNPPILWCDNLSALALASNPVFHARTKHIEVDYHFIREKVVRRDVVVKFISTTDQLADILTKCLPSPSFHRLRANLLHPFRPP</sequence>
<evidence type="ECO:0000313" key="2">
    <source>
        <dbReference type="EMBL" id="SPD23660.1"/>
    </source>
</evidence>
<feature type="domain" description="Reverse transcriptase Ty1/copia-type" evidence="1">
    <location>
        <begin position="108"/>
        <end position="261"/>
    </location>
</feature>
<organism evidence="2">
    <name type="scientific">Fagus sylvatica</name>
    <name type="common">Beechnut</name>
    <dbReference type="NCBI Taxonomy" id="28930"/>
    <lineage>
        <taxon>Eukaryota</taxon>
        <taxon>Viridiplantae</taxon>
        <taxon>Streptophyta</taxon>
        <taxon>Embryophyta</taxon>
        <taxon>Tracheophyta</taxon>
        <taxon>Spermatophyta</taxon>
        <taxon>Magnoliopsida</taxon>
        <taxon>eudicotyledons</taxon>
        <taxon>Gunneridae</taxon>
        <taxon>Pentapetalae</taxon>
        <taxon>rosids</taxon>
        <taxon>fabids</taxon>
        <taxon>Fagales</taxon>
        <taxon>Fagaceae</taxon>
        <taxon>Fagus</taxon>
    </lineage>
</organism>
<dbReference type="AlphaFoldDB" id="A0A2N9IHS6"/>
<proteinExistence type="predicted"/>
<dbReference type="InterPro" id="IPR043502">
    <property type="entry name" value="DNA/RNA_pol_sf"/>
</dbReference>
<reference evidence="2" key="1">
    <citation type="submission" date="2018-02" db="EMBL/GenBank/DDBJ databases">
        <authorList>
            <person name="Cohen D.B."/>
            <person name="Kent A.D."/>
        </authorList>
    </citation>
    <scope>NUCLEOTIDE SEQUENCE</scope>
</reference>
<evidence type="ECO:0000259" key="1">
    <source>
        <dbReference type="Pfam" id="PF07727"/>
    </source>
</evidence>
<dbReference type="Pfam" id="PF07727">
    <property type="entry name" value="RVT_2"/>
    <property type="match status" value="1"/>
</dbReference>
<protein>
    <recommendedName>
        <fullName evidence="1">Reverse transcriptase Ty1/copia-type domain-containing protein</fullName>
    </recommendedName>
</protein>
<dbReference type="PANTHER" id="PTHR11439:SF455">
    <property type="entry name" value="RLK (RECEPTOR-LIKE PROTEIN KINASE) 8, PUTATIVE-RELATED"/>
    <property type="match status" value="1"/>
</dbReference>
<dbReference type="SUPFAM" id="SSF56672">
    <property type="entry name" value="DNA/RNA polymerases"/>
    <property type="match status" value="1"/>
</dbReference>
<dbReference type="PANTHER" id="PTHR11439">
    <property type="entry name" value="GAG-POL-RELATED RETROTRANSPOSON"/>
    <property type="match status" value="1"/>
</dbReference>